<evidence type="ECO:0000313" key="1">
    <source>
        <dbReference type="EMBL" id="MDK4307385.1"/>
    </source>
</evidence>
<dbReference type="Proteomes" id="UP001224412">
    <property type="component" value="Unassembled WGS sequence"/>
</dbReference>
<name>A0AAP4BS35_9CORY</name>
<accession>A0AAP4BS35</accession>
<dbReference type="EMBL" id="JASNVH010000010">
    <property type="protein sequence ID" value="MDK4307385.1"/>
    <property type="molecule type" value="Genomic_DNA"/>
</dbReference>
<proteinExistence type="predicted"/>
<gene>
    <name evidence="1" type="ORF">QPX42_07505</name>
</gene>
<dbReference type="RefSeq" id="WP_284599328.1">
    <property type="nucleotide sequence ID" value="NZ_JASNVH010000010.1"/>
</dbReference>
<reference evidence="1" key="1">
    <citation type="submission" date="2023-05" db="EMBL/GenBank/DDBJ databases">
        <title>Metabolic capabilities are highly conserved among human nasal-associated Corynebacterium species in pangenomic analyses.</title>
        <authorList>
            <person name="Tran T.H."/>
            <person name="Roberts A.Q."/>
            <person name="Escapa I.F."/>
            <person name="Gao W."/>
            <person name="Conlan S."/>
            <person name="Kong H."/>
            <person name="Segre J.A."/>
            <person name="Kelly M.S."/>
            <person name="Lemon K.P."/>
        </authorList>
    </citation>
    <scope>NUCLEOTIDE SEQUENCE</scope>
    <source>
        <strain evidence="1">KPL2773</strain>
    </source>
</reference>
<comment type="caution">
    <text evidence="1">The sequence shown here is derived from an EMBL/GenBank/DDBJ whole genome shotgun (WGS) entry which is preliminary data.</text>
</comment>
<protein>
    <submittedName>
        <fullName evidence="1">Uncharacterized protein</fullName>
    </submittedName>
</protein>
<evidence type="ECO:0000313" key="2">
    <source>
        <dbReference type="Proteomes" id="UP001224412"/>
    </source>
</evidence>
<sequence length="260" mass="29219">MSIPKSVNRTVKRRGLAIATAVAVAGSGIVGANYASGQDANGGAVTAAEENANQAPAAQEVFDREKQTIDARLTETKNPEAVAQEVAGKYKDQFSGDEAAFGRFEYQLEQKVKRHFTERVHDNDIDLEDQYTLPTWEEAFKKDKETKIKSRLIETKNPEQVGKEIANQYRGGFEDADKYSNFEYKIEQETKKYFNALVADGEVELGEQYKLPATAEEAFEESKEKFKEQLIQSQNPEQVGKEIANQYRGGFEDADKYSNF</sequence>
<feature type="non-terminal residue" evidence="1">
    <location>
        <position position="260"/>
    </location>
</feature>
<dbReference type="AlphaFoldDB" id="A0AAP4BS35"/>
<organism evidence="1 2">
    <name type="scientific">Corynebacterium pseudodiphtheriticum</name>
    <dbReference type="NCBI Taxonomy" id="37637"/>
    <lineage>
        <taxon>Bacteria</taxon>
        <taxon>Bacillati</taxon>
        <taxon>Actinomycetota</taxon>
        <taxon>Actinomycetes</taxon>
        <taxon>Mycobacteriales</taxon>
        <taxon>Corynebacteriaceae</taxon>
        <taxon>Corynebacterium</taxon>
    </lineage>
</organism>